<accession>D1Z127</accession>
<gene>
    <name evidence="2" type="ordered locus">MCP_2327</name>
</gene>
<dbReference type="OrthoDB" id="11322at2157"/>
<name>D1Z127_METPS</name>
<dbReference type="GeneID" id="8682126"/>
<feature type="transmembrane region" description="Helical" evidence="1">
    <location>
        <begin position="60"/>
        <end position="79"/>
    </location>
</feature>
<reference evidence="3" key="3">
    <citation type="journal article" date="2011" name="PLoS ONE">
        <title>Genome sequence of a mesophilic hydrogenotrophic methanogen Methanocella paludicola, the first cultivated representative of the order Methanocellales.</title>
        <authorList>
            <person name="Sakai S."/>
            <person name="Takaki Y."/>
            <person name="Shimamura S."/>
            <person name="Sekine M."/>
            <person name="Tajima T."/>
            <person name="Kosugi H."/>
            <person name="Ichikawa N."/>
            <person name="Tasumi E."/>
            <person name="Hiraki A.T."/>
            <person name="Shimizu A."/>
            <person name="Kato Y."/>
            <person name="Nishiko R."/>
            <person name="Mori K."/>
            <person name="Fujita N."/>
            <person name="Imachi H."/>
            <person name="Takai K."/>
        </authorList>
    </citation>
    <scope>NUCLEOTIDE SEQUENCE [LARGE SCALE GENOMIC DNA]</scope>
    <source>
        <strain evidence="3">DSM 17711 / JCM 13418 / NBRC 101707 / SANAE</strain>
    </source>
</reference>
<keyword evidence="1" id="KW-0472">Membrane</keyword>
<dbReference type="NCBIfam" id="NF037968">
    <property type="entry name" value="SemiSWEET_2"/>
    <property type="match status" value="1"/>
</dbReference>
<dbReference type="InterPro" id="IPR047662">
    <property type="entry name" value="SemiSWEET"/>
</dbReference>
<dbReference type="RefSeq" id="WP_012901073.1">
    <property type="nucleotide sequence ID" value="NC_013665.1"/>
</dbReference>
<keyword evidence="1" id="KW-0812">Transmembrane</keyword>
<reference evidence="2 3" key="1">
    <citation type="journal article" date="2007" name="Appl. Environ. Microbiol.">
        <title>Isolation of key methanogens for global methane emission from rice paddy fields: a novel isolate affiliated with the clone cluster rice cluster I.</title>
        <authorList>
            <person name="Sakai S."/>
            <person name="Imachi H."/>
            <person name="Sekiguchi Y."/>
            <person name="Ohashi A."/>
            <person name="Harada H."/>
            <person name="Kamagata Y."/>
        </authorList>
    </citation>
    <scope>NUCLEOTIDE SEQUENCE [LARGE SCALE GENOMIC DNA]</scope>
    <source>
        <strain evidence="3">DSM 17711 / JCM 13418 / NBRC 101707 / SANAE</strain>
    </source>
</reference>
<dbReference type="Gene3D" id="1.20.1280.290">
    <property type="match status" value="1"/>
</dbReference>
<sequence length="84" mass="8930">MDSIVLVGLVAGALTTSSCIPQAARIIRTKSAKDVSALFFGLMAAGMSLWLVYGLARSDVAIVLWNAISLAFCILILILKRVYG</sequence>
<dbReference type="Pfam" id="PF03083">
    <property type="entry name" value="MtN3_slv"/>
    <property type="match status" value="1"/>
</dbReference>
<organism evidence="2 3">
    <name type="scientific">Methanocella paludicola (strain DSM 17711 / JCM 13418 / NBRC 101707 / SANAE)</name>
    <dbReference type="NCBI Taxonomy" id="304371"/>
    <lineage>
        <taxon>Archaea</taxon>
        <taxon>Methanobacteriati</taxon>
        <taxon>Methanobacteriota</taxon>
        <taxon>Stenosarchaea group</taxon>
        <taxon>Methanomicrobia</taxon>
        <taxon>Methanocellales</taxon>
        <taxon>Methanocellaceae</taxon>
        <taxon>Methanocella</taxon>
    </lineage>
</organism>
<dbReference type="EMBL" id="AP011532">
    <property type="protein sequence ID" value="BAI62399.1"/>
    <property type="molecule type" value="Genomic_DNA"/>
</dbReference>
<dbReference type="GO" id="GO:0051119">
    <property type="term" value="F:sugar transmembrane transporter activity"/>
    <property type="evidence" value="ECO:0007669"/>
    <property type="project" value="InterPro"/>
</dbReference>
<dbReference type="eggNOG" id="arCOG05022">
    <property type="taxonomic scope" value="Archaea"/>
</dbReference>
<dbReference type="Proteomes" id="UP000001882">
    <property type="component" value="Chromosome"/>
</dbReference>
<keyword evidence="1" id="KW-1133">Transmembrane helix</keyword>
<dbReference type="GO" id="GO:0016020">
    <property type="term" value="C:membrane"/>
    <property type="evidence" value="ECO:0007669"/>
    <property type="project" value="InterPro"/>
</dbReference>
<evidence type="ECO:0000313" key="2">
    <source>
        <dbReference type="EMBL" id="BAI62399.1"/>
    </source>
</evidence>
<proteinExistence type="predicted"/>
<evidence type="ECO:0008006" key="4">
    <source>
        <dbReference type="Google" id="ProtNLM"/>
    </source>
</evidence>
<feature type="transmembrane region" description="Helical" evidence="1">
    <location>
        <begin position="35"/>
        <end position="53"/>
    </location>
</feature>
<dbReference type="KEGG" id="mpd:MCP_2327"/>
<dbReference type="InParanoid" id="D1Z127"/>
<reference evidence="2 3" key="2">
    <citation type="journal article" date="2008" name="Int. J. Syst. Evol. Microbiol.">
        <title>Methanocella paludicola gen. nov., sp. nov., a methane-producing archaeon, the first isolate of the lineage 'Rice Cluster I', and proposal of the new archaeal order Methanocellales ord. nov.</title>
        <authorList>
            <person name="Sakai S."/>
            <person name="Imachi H."/>
            <person name="Hanada S."/>
            <person name="Ohashi A."/>
            <person name="Harada H."/>
            <person name="Kamagata Y."/>
        </authorList>
    </citation>
    <scope>NUCLEOTIDE SEQUENCE [LARGE SCALE GENOMIC DNA]</scope>
    <source>
        <strain evidence="3">DSM 17711 / JCM 13418 / NBRC 101707 / SANAE</strain>
    </source>
</reference>
<keyword evidence="3" id="KW-1185">Reference proteome</keyword>
<evidence type="ECO:0000256" key="1">
    <source>
        <dbReference type="SAM" id="Phobius"/>
    </source>
</evidence>
<dbReference type="AlphaFoldDB" id="D1Z127"/>
<evidence type="ECO:0000313" key="3">
    <source>
        <dbReference type="Proteomes" id="UP000001882"/>
    </source>
</evidence>
<protein>
    <recommendedName>
        <fullName evidence="4">MtN3 and saliva related transmembrane protein</fullName>
    </recommendedName>
</protein>
<dbReference type="InterPro" id="IPR004316">
    <property type="entry name" value="SWEET_rpt"/>
</dbReference>